<dbReference type="PATRIC" id="fig|284581.3.peg.991"/>
<dbReference type="InterPro" id="IPR022451">
    <property type="entry name" value="CHP03829_YokU"/>
</dbReference>
<proteinExistence type="predicted"/>
<dbReference type="RefSeq" id="WP_053399982.1">
    <property type="nucleotide sequence ID" value="NZ_JAUKEN010000002.1"/>
</dbReference>
<sequence>MDCVWCEEKGAFETTTTVYWELPDGSRSIEITETPCIQCPSCGMNYQTEETIEEIENHFMMIDTKKLEKSLTFVEFLAVPTWLKKNYFNF</sequence>
<dbReference type="EMBL" id="LILC01000002">
    <property type="protein sequence ID" value="KOO50809.1"/>
    <property type="molecule type" value="Genomic_DNA"/>
</dbReference>
<comment type="caution">
    <text evidence="1">The sequence shown here is derived from an EMBL/GenBank/DDBJ whole genome shotgun (WGS) entry which is preliminary data.</text>
</comment>
<reference evidence="2" key="1">
    <citation type="submission" date="2015-08" db="EMBL/GenBank/DDBJ databases">
        <title>Fjat-14210 dsm16467.</title>
        <authorList>
            <person name="Liu B."/>
            <person name="Wang J."/>
            <person name="Zhu Y."/>
            <person name="Liu G."/>
            <person name="Chen Q."/>
            <person name="Chen Z."/>
            <person name="Lan J."/>
            <person name="Che J."/>
            <person name="Ge C."/>
            <person name="Shi H."/>
            <person name="Pan Z."/>
            <person name="Liu X."/>
        </authorList>
    </citation>
    <scope>NUCLEOTIDE SEQUENCE [LARGE SCALE GENOMIC DNA]</scope>
    <source>
        <strain evidence="2">DSM 16467</strain>
    </source>
</reference>
<evidence type="ECO:0008006" key="3">
    <source>
        <dbReference type="Google" id="ProtNLM"/>
    </source>
</evidence>
<dbReference type="Pfam" id="PF14122">
    <property type="entry name" value="YokU"/>
    <property type="match status" value="1"/>
</dbReference>
<protein>
    <recommendedName>
        <fullName evidence="3">YokU family protein</fullName>
    </recommendedName>
</protein>
<dbReference type="OrthoDB" id="2666319at2"/>
<dbReference type="NCBIfam" id="TIGR03831">
    <property type="entry name" value="YgiT_finger"/>
    <property type="match status" value="1"/>
</dbReference>
<dbReference type="Proteomes" id="UP000037558">
    <property type="component" value="Unassembled WGS sequence"/>
</dbReference>
<name>A0A0M0LIC5_9BACI</name>
<dbReference type="STRING" id="284581.AMD01_03490"/>
<organism evidence="1 2">
    <name type="scientific">Priestia koreensis</name>
    <dbReference type="NCBI Taxonomy" id="284581"/>
    <lineage>
        <taxon>Bacteria</taxon>
        <taxon>Bacillati</taxon>
        <taxon>Bacillota</taxon>
        <taxon>Bacilli</taxon>
        <taxon>Bacillales</taxon>
        <taxon>Bacillaceae</taxon>
        <taxon>Priestia</taxon>
    </lineage>
</organism>
<gene>
    <name evidence="1" type="ORF">AMD01_03490</name>
</gene>
<dbReference type="AlphaFoldDB" id="A0A0M0LIC5"/>
<dbReference type="NCBIfam" id="TIGR03829">
    <property type="entry name" value="YokU_near_AblA"/>
    <property type="match status" value="1"/>
</dbReference>
<evidence type="ECO:0000313" key="2">
    <source>
        <dbReference type="Proteomes" id="UP000037558"/>
    </source>
</evidence>
<keyword evidence="2" id="KW-1185">Reference proteome</keyword>
<accession>A0A0M0LIC5</accession>
<dbReference type="InterPro" id="IPR022453">
    <property type="entry name" value="Znf_MqsA-type"/>
</dbReference>
<evidence type="ECO:0000313" key="1">
    <source>
        <dbReference type="EMBL" id="KOO50809.1"/>
    </source>
</evidence>
<dbReference type="CDD" id="cd12870">
    <property type="entry name" value="MqsA"/>
    <property type="match status" value="1"/>
</dbReference>